<keyword evidence="3" id="KW-1185">Reference proteome</keyword>
<proteinExistence type="predicted"/>
<name>A0AA39LLT7_9BILA</name>
<gene>
    <name evidence="2" type="ORF">QR680_016132</name>
</gene>
<feature type="signal peptide" evidence="1">
    <location>
        <begin position="1"/>
        <end position="22"/>
    </location>
</feature>
<feature type="chain" id="PRO_5041364836" evidence="1">
    <location>
        <begin position="23"/>
        <end position="81"/>
    </location>
</feature>
<sequence>METKPYILLFVLLTFAVKSADGALYLDKFTRLIALRKGKQRLDRPVSLNTFGKPPRLVMAPWKITRDENGKIVLVERVKPT</sequence>
<evidence type="ECO:0000256" key="1">
    <source>
        <dbReference type="SAM" id="SignalP"/>
    </source>
</evidence>
<evidence type="ECO:0000313" key="2">
    <source>
        <dbReference type="EMBL" id="KAK0402077.1"/>
    </source>
</evidence>
<reference evidence="2" key="1">
    <citation type="submission" date="2023-06" db="EMBL/GenBank/DDBJ databases">
        <title>Genomic analysis of the entomopathogenic nematode Steinernema hermaphroditum.</title>
        <authorList>
            <person name="Schwarz E.M."/>
            <person name="Heppert J.K."/>
            <person name="Baniya A."/>
            <person name="Schwartz H.T."/>
            <person name="Tan C.-H."/>
            <person name="Antoshechkin I."/>
            <person name="Sternberg P.W."/>
            <person name="Goodrich-Blair H."/>
            <person name="Dillman A.R."/>
        </authorList>
    </citation>
    <scope>NUCLEOTIDE SEQUENCE</scope>
    <source>
        <strain evidence="2">PS9179</strain>
        <tissue evidence="2">Whole animal</tissue>
    </source>
</reference>
<dbReference type="EMBL" id="JAUCMV010000004">
    <property type="protein sequence ID" value="KAK0402077.1"/>
    <property type="molecule type" value="Genomic_DNA"/>
</dbReference>
<protein>
    <submittedName>
        <fullName evidence="2">Uncharacterized protein</fullName>
    </submittedName>
</protein>
<accession>A0AA39LLT7</accession>
<comment type="caution">
    <text evidence="2">The sequence shown here is derived from an EMBL/GenBank/DDBJ whole genome shotgun (WGS) entry which is preliminary data.</text>
</comment>
<organism evidence="2 3">
    <name type="scientific">Steinernema hermaphroditum</name>
    <dbReference type="NCBI Taxonomy" id="289476"/>
    <lineage>
        <taxon>Eukaryota</taxon>
        <taxon>Metazoa</taxon>
        <taxon>Ecdysozoa</taxon>
        <taxon>Nematoda</taxon>
        <taxon>Chromadorea</taxon>
        <taxon>Rhabditida</taxon>
        <taxon>Tylenchina</taxon>
        <taxon>Panagrolaimomorpha</taxon>
        <taxon>Strongyloidoidea</taxon>
        <taxon>Steinernematidae</taxon>
        <taxon>Steinernema</taxon>
    </lineage>
</organism>
<keyword evidence="1" id="KW-0732">Signal</keyword>
<dbReference type="Proteomes" id="UP001175271">
    <property type="component" value="Unassembled WGS sequence"/>
</dbReference>
<evidence type="ECO:0000313" key="3">
    <source>
        <dbReference type="Proteomes" id="UP001175271"/>
    </source>
</evidence>
<dbReference type="AlphaFoldDB" id="A0AA39LLT7"/>